<protein>
    <submittedName>
        <fullName evidence="1">Uncharacterized protein</fullName>
    </submittedName>
</protein>
<evidence type="ECO:0000313" key="2">
    <source>
        <dbReference type="Proteomes" id="UP000252582"/>
    </source>
</evidence>
<gene>
    <name evidence="1" type="ORF">DFR48_101194</name>
</gene>
<evidence type="ECO:0000313" key="1">
    <source>
        <dbReference type="EMBL" id="RCW28185.1"/>
    </source>
</evidence>
<proteinExistence type="predicted"/>
<comment type="caution">
    <text evidence="1">The sequence shown here is derived from an EMBL/GenBank/DDBJ whole genome shotgun (WGS) entry which is preliminary data.</text>
</comment>
<accession>A0A6I7HTP5</accession>
<reference evidence="1 2" key="1">
    <citation type="submission" date="2018-07" db="EMBL/GenBank/DDBJ databases">
        <title>Genomic Encyclopedia of Type Strains, Phase IV (KMG-IV): sequencing the most valuable type-strain genomes for metagenomic binning, comparative biology and taxonomic classification.</title>
        <authorList>
            <person name="Goeker M."/>
        </authorList>
    </citation>
    <scope>NUCLEOTIDE SEQUENCE [LARGE SCALE GENOMIC DNA]</scope>
    <source>
        <strain evidence="1 2">DSM 25528</strain>
    </source>
</reference>
<organism evidence="1 2">
    <name type="scientific">Ciceribacter lividus</name>
    <dbReference type="NCBI Taxonomy" id="1197950"/>
    <lineage>
        <taxon>Bacteria</taxon>
        <taxon>Pseudomonadati</taxon>
        <taxon>Pseudomonadota</taxon>
        <taxon>Alphaproteobacteria</taxon>
        <taxon>Hyphomicrobiales</taxon>
        <taxon>Rhizobiaceae</taxon>
        <taxon>Ciceribacter</taxon>
    </lineage>
</organism>
<dbReference type="Proteomes" id="UP000252582">
    <property type="component" value="Unassembled WGS sequence"/>
</dbReference>
<name>A0A6I7HTP5_9HYPH</name>
<sequence>MLACDPANRHHSRFIDITSRKLDSIRIQPQGLGLDEIDPVLLLVGGALCGIELEVHVPI</sequence>
<dbReference type="AlphaFoldDB" id="A0A6I7HTP5"/>
<dbReference type="EMBL" id="QPIX01000001">
    <property type="protein sequence ID" value="RCW28185.1"/>
    <property type="molecule type" value="Genomic_DNA"/>
</dbReference>
<keyword evidence="2" id="KW-1185">Reference proteome</keyword>